<dbReference type="AlphaFoldDB" id="X1JR76"/>
<name>X1JR76_9ZZZZ</name>
<evidence type="ECO:0000313" key="1">
    <source>
        <dbReference type="EMBL" id="GAH96552.1"/>
    </source>
</evidence>
<organism evidence="1">
    <name type="scientific">marine sediment metagenome</name>
    <dbReference type="NCBI Taxonomy" id="412755"/>
    <lineage>
        <taxon>unclassified sequences</taxon>
        <taxon>metagenomes</taxon>
        <taxon>ecological metagenomes</taxon>
    </lineage>
</organism>
<protein>
    <submittedName>
        <fullName evidence="1">Uncharacterized protein</fullName>
    </submittedName>
</protein>
<reference evidence="1" key="1">
    <citation type="journal article" date="2014" name="Front. Microbiol.">
        <title>High frequency of phylogenetically diverse reductive dehalogenase-homologous genes in deep subseafloor sedimentary metagenomes.</title>
        <authorList>
            <person name="Kawai M."/>
            <person name="Futagami T."/>
            <person name="Toyoda A."/>
            <person name="Takaki Y."/>
            <person name="Nishi S."/>
            <person name="Hori S."/>
            <person name="Arai W."/>
            <person name="Tsubouchi T."/>
            <person name="Morono Y."/>
            <person name="Uchiyama I."/>
            <person name="Ito T."/>
            <person name="Fujiyama A."/>
            <person name="Inagaki F."/>
            <person name="Takami H."/>
        </authorList>
    </citation>
    <scope>NUCLEOTIDE SEQUENCE</scope>
    <source>
        <strain evidence="1">Expedition CK06-06</strain>
    </source>
</reference>
<comment type="caution">
    <text evidence="1">The sequence shown here is derived from an EMBL/GenBank/DDBJ whole genome shotgun (WGS) entry which is preliminary data.</text>
</comment>
<proteinExistence type="predicted"/>
<sequence length="31" mass="3326">MTSSETLYLASHILSMARIGDASIEAELLVC</sequence>
<gene>
    <name evidence="1" type="ORF">S03H2_69329</name>
</gene>
<dbReference type="EMBL" id="BARU01045783">
    <property type="protein sequence ID" value="GAH96552.1"/>
    <property type="molecule type" value="Genomic_DNA"/>
</dbReference>
<feature type="non-terminal residue" evidence="1">
    <location>
        <position position="31"/>
    </location>
</feature>
<accession>X1JR76</accession>